<feature type="compositionally biased region" description="Basic and acidic residues" evidence="1">
    <location>
        <begin position="128"/>
        <end position="139"/>
    </location>
</feature>
<organism evidence="2 3">
    <name type="scientific">Vigna mungo</name>
    <name type="common">Black gram</name>
    <name type="synonym">Phaseolus mungo</name>
    <dbReference type="NCBI Taxonomy" id="3915"/>
    <lineage>
        <taxon>Eukaryota</taxon>
        <taxon>Viridiplantae</taxon>
        <taxon>Streptophyta</taxon>
        <taxon>Embryophyta</taxon>
        <taxon>Tracheophyta</taxon>
        <taxon>Spermatophyta</taxon>
        <taxon>Magnoliopsida</taxon>
        <taxon>eudicotyledons</taxon>
        <taxon>Gunneridae</taxon>
        <taxon>Pentapetalae</taxon>
        <taxon>rosids</taxon>
        <taxon>fabids</taxon>
        <taxon>Fabales</taxon>
        <taxon>Fabaceae</taxon>
        <taxon>Papilionoideae</taxon>
        <taxon>50 kb inversion clade</taxon>
        <taxon>NPAAA clade</taxon>
        <taxon>indigoferoid/millettioid clade</taxon>
        <taxon>Phaseoleae</taxon>
        <taxon>Vigna</taxon>
    </lineage>
</organism>
<evidence type="ECO:0000256" key="1">
    <source>
        <dbReference type="SAM" id="MobiDB-lite"/>
    </source>
</evidence>
<evidence type="ECO:0000313" key="3">
    <source>
        <dbReference type="Proteomes" id="UP001374535"/>
    </source>
</evidence>
<sequence>MNREGESERDESKSSSKKSDSVMTNPDQPSSFDPTRTDPETMNLSRSLFVPLAPTITPRLRQNPKEPNQRQKRRRIRKLPPCAAKSERREETSVTVTHTASQEGCSPTRTAKEKRKGKFSLLTTLSRTKKEEKWEEKSPLARRRPYGSTDNHNRRRERHLSRASTTPVILAATRPSSIHKMEKSKTKKKKKTLIFEASLKDNPNL</sequence>
<name>A0AAQ3S7C8_VIGMU</name>
<dbReference type="EMBL" id="CP144699">
    <property type="protein sequence ID" value="WVZ19158.1"/>
    <property type="molecule type" value="Genomic_DNA"/>
</dbReference>
<proteinExistence type="predicted"/>
<dbReference type="Proteomes" id="UP001374535">
    <property type="component" value="Chromosome 2"/>
</dbReference>
<feature type="region of interest" description="Disordered" evidence="1">
    <location>
        <begin position="1"/>
        <end position="205"/>
    </location>
</feature>
<accession>A0AAQ3S7C8</accession>
<keyword evidence="3" id="KW-1185">Reference proteome</keyword>
<evidence type="ECO:0000313" key="2">
    <source>
        <dbReference type="EMBL" id="WVZ19158.1"/>
    </source>
</evidence>
<feature type="compositionally biased region" description="Basic and acidic residues" evidence="1">
    <location>
        <begin position="1"/>
        <end position="20"/>
    </location>
</feature>
<feature type="compositionally biased region" description="Polar residues" evidence="1">
    <location>
        <begin position="93"/>
        <end position="109"/>
    </location>
</feature>
<reference evidence="2 3" key="1">
    <citation type="journal article" date="2023" name="Life. Sci Alliance">
        <title>Evolutionary insights into 3D genome organization and epigenetic landscape of Vigna mungo.</title>
        <authorList>
            <person name="Junaid A."/>
            <person name="Singh B."/>
            <person name="Bhatia S."/>
        </authorList>
    </citation>
    <scope>NUCLEOTIDE SEQUENCE [LARGE SCALE GENOMIC DNA]</scope>
    <source>
        <strain evidence="2">Urdbean</strain>
    </source>
</reference>
<feature type="compositionally biased region" description="Polar residues" evidence="1">
    <location>
        <begin position="22"/>
        <end position="46"/>
    </location>
</feature>
<gene>
    <name evidence="2" type="ORF">V8G54_006480</name>
</gene>
<dbReference type="AlphaFoldDB" id="A0AAQ3S7C8"/>
<protein>
    <submittedName>
        <fullName evidence="2">Uncharacterized protein</fullName>
    </submittedName>
</protein>